<evidence type="ECO:0000313" key="2">
    <source>
        <dbReference type="Proteomes" id="UP001162060"/>
    </source>
</evidence>
<reference evidence="1" key="1">
    <citation type="submission" date="2024-01" db="EMBL/GenBank/DDBJ databases">
        <authorList>
            <person name="Webb A."/>
        </authorList>
    </citation>
    <scope>NUCLEOTIDE SEQUENCE</scope>
    <source>
        <strain evidence="1">Pm1</strain>
    </source>
</reference>
<evidence type="ECO:0000313" key="1">
    <source>
        <dbReference type="EMBL" id="CAK7943949.1"/>
    </source>
</evidence>
<proteinExistence type="predicted"/>
<sequence length="106" mass="11913">MNIPSNDLGNFHAISKFGRWEMAILMARPALRVEENLCVTAQITLRNGPGALDRFRWTPISPGVVSGERLDPHCRNHASNIIQQKRNDVHWESDQMVGLPSDSAHD</sequence>
<dbReference type="Proteomes" id="UP001162060">
    <property type="component" value="Unassembled WGS sequence"/>
</dbReference>
<organism evidence="1 2">
    <name type="scientific">Peronospora matthiolae</name>
    <dbReference type="NCBI Taxonomy" id="2874970"/>
    <lineage>
        <taxon>Eukaryota</taxon>
        <taxon>Sar</taxon>
        <taxon>Stramenopiles</taxon>
        <taxon>Oomycota</taxon>
        <taxon>Peronosporomycetes</taxon>
        <taxon>Peronosporales</taxon>
        <taxon>Peronosporaceae</taxon>
        <taxon>Peronospora</taxon>
    </lineage>
</organism>
<comment type="caution">
    <text evidence="1">The sequence shown here is derived from an EMBL/GenBank/DDBJ whole genome shotgun (WGS) entry which is preliminary data.</text>
</comment>
<dbReference type="EMBL" id="CAKLBY020000305">
    <property type="protein sequence ID" value="CAK7943949.1"/>
    <property type="molecule type" value="Genomic_DNA"/>
</dbReference>
<name>A0AAV1VEM5_9STRA</name>
<protein>
    <submittedName>
        <fullName evidence="1">Uncharacterized protein</fullName>
    </submittedName>
</protein>
<dbReference type="AlphaFoldDB" id="A0AAV1VEM5"/>
<gene>
    <name evidence="1" type="ORF">PM001_LOCUS29099</name>
</gene>
<accession>A0AAV1VEM5</accession>